<protein>
    <submittedName>
        <fullName evidence="1">Uncharacterized protein</fullName>
    </submittedName>
</protein>
<accession>A0ABN1JMD8</accession>
<dbReference type="Proteomes" id="UP001500279">
    <property type="component" value="Unassembled WGS sequence"/>
</dbReference>
<gene>
    <name evidence="1" type="ORF">GCM10009107_06530</name>
</gene>
<comment type="caution">
    <text evidence="1">The sequence shown here is derived from an EMBL/GenBank/DDBJ whole genome shotgun (WGS) entry which is preliminary data.</text>
</comment>
<dbReference type="EMBL" id="BAAAEW010000004">
    <property type="protein sequence ID" value="GAA0742726.1"/>
    <property type="molecule type" value="Genomic_DNA"/>
</dbReference>
<dbReference type="RefSeq" id="WP_141289628.1">
    <property type="nucleotide sequence ID" value="NZ_BAAAEW010000004.1"/>
</dbReference>
<proteinExistence type="predicted"/>
<name>A0ABN1JMD8_9BURK</name>
<evidence type="ECO:0000313" key="2">
    <source>
        <dbReference type="Proteomes" id="UP001500279"/>
    </source>
</evidence>
<sequence>MFYVCIPRFQGTPLNSGSPLGGGTLLTAQPGETSSWAGDTDSLMGSGLVAGPTSLQWISFADGAAATAWSNLSTVQPLLNVSLVSGYDGTDVGAGNVVLVVHRWRTWPGPNPSMTCMRCPPGLTSSLPRWYGQPVAGKTPASPMETWVLMFESLAALNTWTASTGGAMFMNNSLYAIRVPTT</sequence>
<keyword evidence="2" id="KW-1185">Reference proteome</keyword>
<evidence type="ECO:0000313" key="1">
    <source>
        <dbReference type="EMBL" id="GAA0742726.1"/>
    </source>
</evidence>
<organism evidence="1 2">
    <name type="scientific">Ideonella azotifigens</name>
    <dbReference type="NCBI Taxonomy" id="513160"/>
    <lineage>
        <taxon>Bacteria</taxon>
        <taxon>Pseudomonadati</taxon>
        <taxon>Pseudomonadota</taxon>
        <taxon>Betaproteobacteria</taxon>
        <taxon>Burkholderiales</taxon>
        <taxon>Sphaerotilaceae</taxon>
        <taxon>Ideonella</taxon>
    </lineage>
</organism>
<reference evidence="1 2" key="1">
    <citation type="journal article" date="2019" name="Int. J. Syst. Evol. Microbiol.">
        <title>The Global Catalogue of Microorganisms (GCM) 10K type strain sequencing project: providing services to taxonomists for standard genome sequencing and annotation.</title>
        <authorList>
            <consortium name="The Broad Institute Genomics Platform"/>
            <consortium name="The Broad Institute Genome Sequencing Center for Infectious Disease"/>
            <person name="Wu L."/>
            <person name="Ma J."/>
        </authorList>
    </citation>
    <scope>NUCLEOTIDE SEQUENCE [LARGE SCALE GENOMIC DNA]</scope>
    <source>
        <strain evidence="1 2">JCM 15503</strain>
    </source>
</reference>